<keyword evidence="1" id="KW-1015">Disulfide bond</keyword>
<name>A0A0K8RR97_IXORI</name>
<keyword evidence="3" id="KW-0645">Protease</keyword>
<dbReference type="InterPro" id="IPR001314">
    <property type="entry name" value="Peptidase_S1A"/>
</dbReference>
<feature type="domain" description="Peptidase S1" evidence="2">
    <location>
        <begin position="63"/>
        <end position="362"/>
    </location>
</feature>
<dbReference type="Pfam" id="PF00089">
    <property type="entry name" value="Trypsin"/>
    <property type="match status" value="2"/>
</dbReference>
<organism evidence="3">
    <name type="scientific">Ixodes ricinus</name>
    <name type="common">Common tick</name>
    <name type="synonym">Acarus ricinus</name>
    <dbReference type="NCBI Taxonomy" id="34613"/>
    <lineage>
        <taxon>Eukaryota</taxon>
        <taxon>Metazoa</taxon>
        <taxon>Ecdysozoa</taxon>
        <taxon>Arthropoda</taxon>
        <taxon>Chelicerata</taxon>
        <taxon>Arachnida</taxon>
        <taxon>Acari</taxon>
        <taxon>Parasitiformes</taxon>
        <taxon>Ixodida</taxon>
        <taxon>Ixodoidea</taxon>
        <taxon>Ixodidae</taxon>
        <taxon>Ixodinae</taxon>
        <taxon>Ixodes</taxon>
    </lineage>
</organism>
<accession>A0A0K8RR97</accession>
<evidence type="ECO:0000256" key="1">
    <source>
        <dbReference type="ARBA" id="ARBA00023157"/>
    </source>
</evidence>
<sequence length="413" mass="46746">GFRVTTLPFYVSFPFSGFGTTFLSLPNLVRPRSYLYSDGPRNDDTLETDCGRRQQQHIVSERIVNGTTAHADDWPWMVGLYTVDDKFYCGGVLISNQYVLTAAHCYKDQNTTGFLSVRLGSTNRTNFTVDCHQNADNSQNLERSDTADRHDELEDQVICMEVDDVCIPVQGNNCADFMRDLALLKLKIPVNFTKRIQPICLPENCEELPSDVSIYASGWGRAYEYYTFSDETTGGTTDETAEYSYDTESSTEEETNDISASEAESTLLFYDPVMLMARNIPIITNEECTRQLTRSVPNYILCSAGGLCFGDSGGPLMYQREGLWYLAAIISGGRGSCYHRIEPIRHVMVSHFVETFILKFLQPHERSHEGWKNGLCATDENRIKCVREFFNSGNRSIDDDKSINDDDYDETSE</sequence>
<dbReference type="InterPro" id="IPR001254">
    <property type="entry name" value="Trypsin_dom"/>
</dbReference>
<dbReference type="Gene3D" id="2.40.10.10">
    <property type="entry name" value="Trypsin-like serine proteases"/>
    <property type="match status" value="1"/>
</dbReference>
<evidence type="ECO:0000313" key="3">
    <source>
        <dbReference type="EMBL" id="JAA73458.1"/>
    </source>
</evidence>
<protein>
    <submittedName>
        <fullName evidence="3">Putative serine protease with signal anchor</fullName>
    </submittedName>
</protein>
<keyword evidence="3" id="KW-0378">Hydrolase</keyword>
<dbReference type="PROSITE" id="PS00134">
    <property type="entry name" value="TRYPSIN_HIS"/>
    <property type="match status" value="1"/>
</dbReference>
<dbReference type="AlphaFoldDB" id="A0A0K8RR97"/>
<dbReference type="PRINTS" id="PR00722">
    <property type="entry name" value="CHYMOTRYPSIN"/>
</dbReference>
<dbReference type="GO" id="GO:0004252">
    <property type="term" value="F:serine-type endopeptidase activity"/>
    <property type="evidence" value="ECO:0007669"/>
    <property type="project" value="InterPro"/>
</dbReference>
<dbReference type="InterPro" id="IPR009003">
    <property type="entry name" value="Peptidase_S1_PA"/>
</dbReference>
<dbReference type="InterPro" id="IPR018114">
    <property type="entry name" value="TRYPSIN_HIS"/>
</dbReference>
<dbReference type="InterPro" id="IPR043504">
    <property type="entry name" value="Peptidase_S1_PA_chymotrypsin"/>
</dbReference>
<proteinExistence type="evidence at transcript level"/>
<dbReference type="SMART" id="SM00020">
    <property type="entry name" value="Tryp_SPc"/>
    <property type="match status" value="1"/>
</dbReference>
<dbReference type="PANTHER" id="PTHR24253">
    <property type="entry name" value="TRANSMEMBRANE PROTEASE SERINE"/>
    <property type="match status" value="1"/>
</dbReference>
<feature type="non-terminal residue" evidence="3">
    <location>
        <position position="1"/>
    </location>
</feature>
<dbReference type="SUPFAM" id="SSF50494">
    <property type="entry name" value="Trypsin-like serine proteases"/>
    <property type="match status" value="1"/>
</dbReference>
<evidence type="ECO:0000259" key="2">
    <source>
        <dbReference type="PROSITE" id="PS50240"/>
    </source>
</evidence>
<dbReference type="PANTHER" id="PTHR24253:SF176">
    <property type="entry name" value="CORIN, ISOFORM B"/>
    <property type="match status" value="1"/>
</dbReference>
<dbReference type="CDD" id="cd00190">
    <property type="entry name" value="Tryp_SPc"/>
    <property type="match status" value="1"/>
</dbReference>
<dbReference type="EMBL" id="GADI01000350">
    <property type="protein sequence ID" value="JAA73458.1"/>
    <property type="molecule type" value="mRNA"/>
</dbReference>
<dbReference type="GO" id="GO:0006508">
    <property type="term" value="P:proteolysis"/>
    <property type="evidence" value="ECO:0007669"/>
    <property type="project" value="UniProtKB-KW"/>
</dbReference>
<dbReference type="PROSITE" id="PS50240">
    <property type="entry name" value="TRYPSIN_DOM"/>
    <property type="match status" value="1"/>
</dbReference>
<reference evidence="3" key="1">
    <citation type="submission" date="2012-12" db="EMBL/GenBank/DDBJ databases">
        <title>Identification and characterization of a phenylalanine ammonia-lyase gene family in Isatis indigotica Fort.</title>
        <authorList>
            <person name="Liu Q."/>
            <person name="Chen J."/>
            <person name="Zhou X."/>
            <person name="Di P."/>
            <person name="Xiao Y."/>
            <person name="Xuan H."/>
            <person name="Zhang L."/>
            <person name="Chen W."/>
        </authorList>
    </citation>
    <scope>NUCLEOTIDE SEQUENCE</scope>
    <source>
        <tissue evidence="3">Salivary gland</tissue>
    </source>
</reference>